<feature type="transmembrane region" description="Helical" evidence="1">
    <location>
        <begin position="119"/>
        <end position="141"/>
    </location>
</feature>
<feature type="domain" description="DUF6533" evidence="2">
    <location>
        <begin position="20"/>
        <end position="63"/>
    </location>
</feature>
<keyword evidence="1" id="KW-1133">Transmembrane helix</keyword>
<dbReference type="STRING" id="1330018.A0A167NGQ4"/>
<gene>
    <name evidence="3" type="ORF">CALVIDRAFT_57756</name>
</gene>
<keyword evidence="1" id="KW-0812">Transmembrane</keyword>
<name>A0A167NGQ4_CALVF</name>
<evidence type="ECO:0000313" key="3">
    <source>
        <dbReference type="EMBL" id="KZO97688.1"/>
    </source>
</evidence>
<dbReference type="Proteomes" id="UP000076738">
    <property type="component" value="Unassembled WGS sequence"/>
</dbReference>
<accession>A0A167NGQ4</accession>
<keyword evidence="1" id="KW-0472">Membrane</keyword>
<dbReference type="AlphaFoldDB" id="A0A167NGQ4"/>
<evidence type="ECO:0000259" key="2">
    <source>
        <dbReference type="Pfam" id="PF20151"/>
    </source>
</evidence>
<dbReference type="InterPro" id="IPR045340">
    <property type="entry name" value="DUF6533"/>
</dbReference>
<evidence type="ECO:0000313" key="4">
    <source>
        <dbReference type="Proteomes" id="UP000076738"/>
    </source>
</evidence>
<sequence length="293" mass="32316">MDLAALAEYLSGRRVNNDIAVASATLQGYDYLLTLQDEVDFVWFAQWNAGKILFYLNRYLPFMDIPVHLYMFFSTNSAADRCMWLDDWINGSYVVAIILSDTILVMRTWVLWGATPIGALLLFPALAGTAIACAVLVSQFARTVQYETAPSTIIEGCFILHASEVLADVWAICLGIELSVLAITMLRGIRHRFGMHCRGTLGTLYWDAIKFASLMSAISVASLAITYTAPASYMNGTASFQRSLHSILASHVLLRLRRKISEIPPEVSTSQGTSFWVDSMAGYQISSNAAPEG</sequence>
<organism evidence="3 4">
    <name type="scientific">Calocera viscosa (strain TUFC12733)</name>
    <dbReference type="NCBI Taxonomy" id="1330018"/>
    <lineage>
        <taxon>Eukaryota</taxon>
        <taxon>Fungi</taxon>
        <taxon>Dikarya</taxon>
        <taxon>Basidiomycota</taxon>
        <taxon>Agaricomycotina</taxon>
        <taxon>Dacrymycetes</taxon>
        <taxon>Dacrymycetales</taxon>
        <taxon>Dacrymycetaceae</taxon>
        <taxon>Calocera</taxon>
    </lineage>
</organism>
<feature type="transmembrane region" description="Helical" evidence="1">
    <location>
        <begin position="208"/>
        <end position="227"/>
    </location>
</feature>
<feature type="transmembrane region" description="Helical" evidence="1">
    <location>
        <begin position="93"/>
        <end position="112"/>
    </location>
</feature>
<keyword evidence="4" id="KW-1185">Reference proteome</keyword>
<protein>
    <recommendedName>
        <fullName evidence="2">DUF6533 domain-containing protein</fullName>
    </recommendedName>
</protein>
<reference evidence="3 4" key="1">
    <citation type="journal article" date="2016" name="Mol. Biol. Evol.">
        <title>Comparative Genomics of Early-Diverging Mushroom-Forming Fungi Provides Insights into the Origins of Lignocellulose Decay Capabilities.</title>
        <authorList>
            <person name="Nagy L.G."/>
            <person name="Riley R."/>
            <person name="Tritt A."/>
            <person name="Adam C."/>
            <person name="Daum C."/>
            <person name="Floudas D."/>
            <person name="Sun H."/>
            <person name="Yadav J.S."/>
            <person name="Pangilinan J."/>
            <person name="Larsson K.H."/>
            <person name="Matsuura K."/>
            <person name="Barry K."/>
            <person name="Labutti K."/>
            <person name="Kuo R."/>
            <person name="Ohm R.A."/>
            <person name="Bhattacharya S.S."/>
            <person name="Shirouzu T."/>
            <person name="Yoshinaga Y."/>
            <person name="Martin F.M."/>
            <person name="Grigoriev I.V."/>
            <person name="Hibbett D.S."/>
        </authorList>
    </citation>
    <scope>NUCLEOTIDE SEQUENCE [LARGE SCALE GENOMIC DNA]</scope>
    <source>
        <strain evidence="3 4">TUFC12733</strain>
    </source>
</reference>
<feature type="transmembrane region" description="Helical" evidence="1">
    <location>
        <begin position="169"/>
        <end position="187"/>
    </location>
</feature>
<evidence type="ECO:0000256" key="1">
    <source>
        <dbReference type="SAM" id="Phobius"/>
    </source>
</evidence>
<dbReference type="EMBL" id="KV417278">
    <property type="protein sequence ID" value="KZO97688.1"/>
    <property type="molecule type" value="Genomic_DNA"/>
</dbReference>
<proteinExistence type="predicted"/>
<dbReference type="Pfam" id="PF20151">
    <property type="entry name" value="DUF6533"/>
    <property type="match status" value="1"/>
</dbReference>
<dbReference type="OrthoDB" id="2958007at2759"/>